<evidence type="ECO:0000256" key="10">
    <source>
        <dbReference type="SAM" id="MobiDB-lite"/>
    </source>
</evidence>
<keyword evidence="11" id="KW-0808">Transferase</keyword>
<keyword evidence="6" id="KW-1133">Transmembrane helix</keyword>
<dbReference type="SUPFAM" id="SSF52058">
    <property type="entry name" value="L domain-like"/>
    <property type="match status" value="1"/>
</dbReference>
<accession>Q84QV2</accession>
<gene>
    <name evidence="11" type="primary">OJ1191_A10.123</name>
</gene>
<dbReference type="AlphaFoldDB" id="Q84QV2"/>
<keyword evidence="3" id="KW-0812">Transmembrane</keyword>
<keyword evidence="9" id="KW-0325">Glycoprotein</keyword>
<keyword evidence="2" id="KW-0433">Leucine-rich repeat</keyword>
<evidence type="ECO:0000256" key="8">
    <source>
        <dbReference type="ARBA" id="ARBA00023170"/>
    </source>
</evidence>
<reference evidence="12" key="2">
    <citation type="journal article" date="2008" name="Nucleic Acids Res.">
        <title>The rice annotation project database (RAP-DB): 2008 update.</title>
        <authorList>
            <consortium name="The rice annotation project (RAP)"/>
        </authorList>
    </citation>
    <scope>GENOME REANNOTATION</scope>
    <source>
        <strain evidence="12">cv. Nipponbare</strain>
    </source>
</reference>
<evidence type="ECO:0000256" key="7">
    <source>
        <dbReference type="ARBA" id="ARBA00023136"/>
    </source>
</evidence>
<sequence length="374" mass="39954">MGQRRNAHSARASLFPGRSRPRCNEVLRRLADAIHDLAKSVPALGWDGDNVCSFEGVTCERGGSGKVTELNLADRALAGTLSSLTSLTALQLQGNALAGAVPSLAGMASLTRLALDGNAFTSLPPDFLLGLTSLQYLSIDNLPIQPWPVPDAIANCSSLETFFASNALRSGGGADHARRRIPPPPPELACSAAHPRRRQPGKERERGERKKPSRPISTLQSCQGLVTAAAAPPAYGHLVMMMMISGENDDIKAASSKNHGHQKIQTFSRGQLGHTEQAVMVDEFGYVFKGGKIWLGLALLASANYQLGWTAQSHGVNFDSELGDLGVVSLDPRSIRESERLSLPIPAPIDAWLETCDRDNGPNGDLGSWNPEIS</sequence>
<evidence type="ECO:0000313" key="11">
    <source>
        <dbReference type="EMBL" id="BAC75425.1"/>
    </source>
</evidence>
<reference evidence="12" key="1">
    <citation type="journal article" date="2005" name="Nature">
        <title>The map-based sequence of the rice genome.</title>
        <authorList>
            <consortium name="International rice genome sequencing project (IRGSP)"/>
            <person name="Matsumoto T."/>
            <person name="Wu J."/>
            <person name="Kanamori H."/>
            <person name="Katayose Y."/>
            <person name="Fujisawa M."/>
            <person name="Namiki N."/>
            <person name="Mizuno H."/>
            <person name="Yamamoto K."/>
            <person name="Antonio B.A."/>
            <person name="Baba T."/>
            <person name="Sakata K."/>
            <person name="Nagamura Y."/>
            <person name="Aoki H."/>
            <person name="Arikawa K."/>
            <person name="Arita K."/>
            <person name="Bito T."/>
            <person name="Chiden Y."/>
            <person name="Fujitsuka N."/>
            <person name="Fukunaka R."/>
            <person name="Hamada M."/>
            <person name="Harada C."/>
            <person name="Hayashi A."/>
            <person name="Hijishita S."/>
            <person name="Honda M."/>
            <person name="Hosokawa S."/>
            <person name="Ichikawa Y."/>
            <person name="Idonuma A."/>
            <person name="Iijima M."/>
            <person name="Ikeda M."/>
            <person name="Ikeno M."/>
            <person name="Ito K."/>
            <person name="Ito S."/>
            <person name="Ito T."/>
            <person name="Ito Y."/>
            <person name="Ito Y."/>
            <person name="Iwabuchi A."/>
            <person name="Kamiya K."/>
            <person name="Karasawa W."/>
            <person name="Kurita K."/>
            <person name="Katagiri S."/>
            <person name="Kikuta A."/>
            <person name="Kobayashi H."/>
            <person name="Kobayashi N."/>
            <person name="Machita K."/>
            <person name="Maehara T."/>
            <person name="Masukawa M."/>
            <person name="Mizubayashi T."/>
            <person name="Mukai Y."/>
            <person name="Nagasaki H."/>
            <person name="Nagata Y."/>
            <person name="Naito S."/>
            <person name="Nakashima M."/>
            <person name="Nakama Y."/>
            <person name="Nakamichi Y."/>
            <person name="Nakamura M."/>
            <person name="Meguro A."/>
            <person name="Negishi M."/>
            <person name="Ohta I."/>
            <person name="Ohta T."/>
            <person name="Okamoto M."/>
            <person name="Ono N."/>
            <person name="Saji S."/>
            <person name="Sakaguchi M."/>
            <person name="Sakai K."/>
            <person name="Shibata M."/>
            <person name="Shimokawa T."/>
            <person name="Song J."/>
            <person name="Takazaki Y."/>
            <person name="Terasawa K."/>
            <person name="Tsugane M."/>
            <person name="Tsuji K."/>
            <person name="Ueda S."/>
            <person name="Waki K."/>
            <person name="Yamagata H."/>
            <person name="Yamamoto M."/>
            <person name="Yamamoto S."/>
            <person name="Yamane H."/>
            <person name="Yoshiki S."/>
            <person name="Yoshihara R."/>
            <person name="Yukawa K."/>
            <person name="Zhong H."/>
            <person name="Yano M."/>
            <person name="Yuan Q."/>
            <person name="Ouyang S."/>
            <person name="Liu J."/>
            <person name="Jones K.M."/>
            <person name="Gansberger K."/>
            <person name="Moffat K."/>
            <person name="Hill J."/>
            <person name="Bera J."/>
            <person name="Fadrosh D."/>
            <person name="Jin S."/>
            <person name="Johri S."/>
            <person name="Kim M."/>
            <person name="Overton L."/>
            <person name="Reardon M."/>
            <person name="Tsitrin T."/>
            <person name="Vuong H."/>
            <person name="Weaver B."/>
            <person name="Ciecko A."/>
            <person name="Tallon L."/>
            <person name="Jackson J."/>
            <person name="Pai G."/>
            <person name="Aken S.V."/>
            <person name="Utterback T."/>
            <person name="Reidmuller S."/>
            <person name="Feldblyum T."/>
            <person name="Hsiao J."/>
            <person name="Zismann V."/>
            <person name="Iobst S."/>
            <person name="de Vazeille A.R."/>
            <person name="Buell C.R."/>
            <person name="Ying K."/>
            <person name="Li Y."/>
            <person name="Lu T."/>
            <person name="Huang Y."/>
            <person name="Zhao Q."/>
            <person name="Feng Q."/>
            <person name="Zhang L."/>
            <person name="Zhu J."/>
            <person name="Weng Q."/>
            <person name="Mu J."/>
            <person name="Lu Y."/>
            <person name="Fan D."/>
            <person name="Liu Y."/>
            <person name="Guan J."/>
            <person name="Zhang Y."/>
            <person name="Yu S."/>
            <person name="Liu X."/>
            <person name="Zhang Y."/>
            <person name="Hong G."/>
            <person name="Han B."/>
            <person name="Choisne N."/>
            <person name="Demange N."/>
            <person name="Orjeda G."/>
            <person name="Samain S."/>
            <person name="Cattolico L."/>
            <person name="Pelletier E."/>
            <person name="Couloux A."/>
            <person name="Segurens B."/>
            <person name="Wincker P."/>
            <person name="D'Hont A."/>
            <person name="Scarpelli C."/>
            <person name="Weissenbach J."/>
            <person name="Salanoubat M."/>
            <person name="Quetier F."/>
            <person name="Yu Y."/>
            <person name="Kim H.R."/>
            <person name="Rambo T."/>
            <person name="Currie J."/>
            <person name="Collura K."/>
            <person name="Luo M."/>
            <person name="Yang T."/>
            <person name="Ammiraju J.S.S."/>
            <person name="Engler F."/>
            <person name="Soderlund C."/>
            <person name="Wing R.A."/>
            <person name="Palmer L.E."/>
            <person name="de la Bastide M."/>
            <person name="Spiegel L."/>
            <person name="Nascimento L."/>
            <person name="Zutavern T."/>
            <person name="O'Shaughnessy A."/>
            <person name="Dike S."/>
            <person name="Dedhia N."/>
            <person name="Preston R."/>
            <person name="Balija V."/>
            <person name="McCombie W.R."/>
            <person name="Chow T."/>
            <person name="Chen H."/>
            <person name="Chung M."/>
            <person name="Chen C."/>
            <person name="Shaw J."/>
            <person name="Wu H."/>
            <person name="Hsiao K."/>
            <person name="Chao Y."/>
            <person name="Chu M."/>
            <person name="Cheng C."/>
            <person name="Hour A."/>
            <person name="Lee P."/>
            <person name="Lin S."/>
            <person name="Lin Y."/>
            <person name="Liou J."/>
            <person name="Liu S."/>
            <person name="Hsing Y."/>
            <person name="Raghuvanshi S."/>
            <person name="Mohanty A."/>
            <person name="Bharti A.K."/>
            <person name="Gaur A."/>
            <person name="Gupta V."/>
            <person name="Kumar D."/>
            <person name="Ravi V."/>
            <person name="Vij S."/>
            <person name="Kapur A."/>
            <person name="Khurana P."/>
            <person name="Khurana P."/>
            <person name="Khurana J.P."/>
            <person name="Tyagi A.K."/>
            <person name="Gaikwad K."/>
            <person name="Singh A."/>
            <person name="Dalal V."/>
            <person name="Srivastava S."/>
            <person name="Dixit A."/>
            <person name="Pal A.K."/>
            <person name="Ghazi I.A."/>
            <person name="Yadav M."/>
            <person name="Pandit A."/>
            <person name="Bhargava A."/>
            <person name="Sureshbabu K."/>
            <person name="Batra K."/>
            <person name="Sharma T.R."/>
            <person name="Mohapatra T."/>
            <person name="Singh N.K."/>
            <person name="Messing J."/>
            <person name="Nelson A.B."/>
            <person name="Fuks G."/>
            <person name="Kavchok S."/>
            <person name="Keizer G."/>
            <person name="Linton E."/>
            <person name="Llaca V."/>
            <person name="Song R."/>
            <person name="Tanyolac B."/>
            <person name="Young S."/>
            <person name="Ho-Il K."/>
            <person name="Hahn J.H."/>
            <person name="Sangsakoo G."/>
            <person name="Vanavichit A."/>
            <person name="de Mattos Luiz.A.T."/>
            <person name="Zimmer P.D."/>
            <person name="Malone G."/>
            <person name="Dellagostin O."/>
            <person name="de Oliveira A.C."/>
            <person name="Bevan M."/>
            <person name="Bancroft I."/>
            <person name="Minx P."/>
            <person name="Cordum H."/>
            <person name="Wilson R."/>
            <person name="Cheng Z."/>
            <person name="Jin W."/>
            <person name="Jiang J."/>
            <person name="Leong S.A."/>
            <person name="Iwama H."/>
            <person name="Gojobori T."/>
            <person name="Itoh T."/>
            <person name="Niimura Y."/>
            <person name="Fujii Y."/>
            <person name="Habara T."/>
            <person name="Sakai H."/>
            <person name="Sato Y."/>
            <person name="Wilson G."/>
            <person name="Kumar K."/>
            <person name="McCouch S."/>
            <person name="Juretic N."/>
            <person name="Hoen D."/>
            <person name="Wright S."/>
            <person name="Bruskiewich R."/>
            <person name="Bureau T."/>
            <person name="Miyao A."/>
            <person name="Hirochika H."/>
            <person name="Nishikawa T."/>
            <person name="Kadowaki K."/>
            <person name="Sugiura M."/>
            <person name="Burr B."/>
            <person name="Sasaki T."/>
        </authorList>
    </citation>
    <scope>NUCLEOTIDE SEQUENCE [LARGE SCALE GENOMIC DNA]</scope>
    <source>
        <strain evidence="12">cv. Nipponbare</strain>
    </source>
</reference>
<evidence type="ECO:0000256" key="4">
    <source>
        <dbReference type="ARBA" id="ARBA00022729"/>
    </source>
</evidence>
<proteinExistence type="predicted"/>
<dbReference type="Gene3D" id="3.80.10.10">
    <property type="entry name" value="Ribonuclease Inhibitor"/>
    <property type="match status" value="1"/>
</dbReference>
<evidence type="ECO:0000256" key="9">
    <source>
        <dbReference type="ARBA" id="ARBA00023180"/>
    </source>
</evidence>
<dbReference type="InterPro" id="IPR052422">
    <property type="entry name" value="Auxin_Ser/Thr_Kinase"/>
</dbReference>
<dbReference type="InterPro" id="IPR032675">
    <property type="entry name" value="LRR_dom_sf"/>
</dbReference>
<keyword evidence="8 11" id="KW-0675">Receptor</keyword>
<keyword evidence="5" id="KW-0677">Repeat</keyword>
<evidence type="ECO:0000256" key="3">
    <source>
        <dbReference type="ARBA" id="ARBA00022692"/>
    </source>
</evidence>
<dbReference type="GO" id="GO:0016301">
    <property type="term" value="F:kinase activity"/>
    <property type="evidence" value="ECO:0007669"/>
    <property type="project" value="UniProtKB-KW"/>
</dbReference>
<dbReference type="PANTHER" id="PTHR47986:SF34">
    <property type="entry name" value="RECEPTOR-LIKE KINASE TMK2"/>
    <property type="match status" value="1"/>
</dbReference>
<name>Q84QV2_ORYSJ</name>
<feature type="region of interest" description="Disordered" evidence="10">
    <location>
        <begin position="173"/>
        <end position="218"/>
    </location>
</feature>
<evidence type="ECO:0000256" key="5">
    <source>
        <dbReference type="ARBA" id="ARBA00022737"/>
    </source>
</evidence>
<evidence type="ECO:0000256" key="2">
    <source>
        <dbReference type="ARBA" id="ARBA00022614"/>
    </source>
</evidence>
<organism evidence="11 12">
    <name type="scientific">Oryza sativa subsp. japonica</name>
    <name type="common">Rice</name>
    <dbReference type="NCBI Taxonomy" id="39947"/>
    <lineage>
        <taxon>Eukaryota</taxon>
        <taxon>Viridiplantae</taxon>
        <taxon>Streptophyta</taxon>
        <taxon>Embryophyta</taxon>
        <taxon>Tracheophyta</taxon>
        <taxon>Spermatophyta</taxon>
        <taxon>Magnoliopsida</taxon>
        <taxon>Liliopsida</taxon>
        <taxon>Poales</taxon>
        <taxon>Poaceae</taxon>
        <taxon>BOP clade</taxon>
        <taxon>Oryzoideae</taxon>
        <taxon>Oryzeae</taxon>
        <taxon>Oryzinae</taxon>
        <taxon>Oryza</taxon>
        <taxon>Oryza sativa</taxon>
    </lineage>
</organism>
<comment type="subcellular location">
    <subcellularLocation>
        <location evidence="1">Membrane</location>
        <topology evidence="1">Single-pass membrane protein</topology>
    </subcellularLocation>
</comment>
<protein>
    <submittedName>
        <fullName evidence="11">Receptor-like protein kinase-like</fullName>
    </submittedName>
</protein>
<keyword evidence="7" id="KW-0472">Membrane</keyword>
<dbReference type="PANTHER" id="PTHR47986">
    <property type="entry name" value="OSJNBA0070M12.3 PROTEIN"/>
    <property type="match status" value="1"/>
</dbReference>
<evidence type="ECO:0000256" key="1">
    <source>
        <dbReference type="ARBA" id="ARBA00004167"/>
    </source>
</evidence>
<keyword evidence="11" id="KW-0418">Kinase</keyword>
<feature type="compositionally biased region" description="Basic and acidic residues" evidence="10">
    <location>
        <begin position="200"/>
        <end position="210"/>
    </location>
</feature>
<keyword evidence="4" id="KW-0732">Signal</keyword>
<dbReference type="Proteomes" id="UP000000763">
    <property type="component" value="Chromosome 8"/>
</dbReference>
<evidence type="ECO:0000256" key="6">
    <source>
        <dbReference type="ARBA" id="ARBA00022989"/>
    </source>
</evidence>
<dbReference type="EMBL" id="AP003888">
    <property type="protein sequence ID" value="BAC75425.1"/>
    <property type="molecule type" value="Genomic_DNA"/>
</dbReference>
<dbReference type="GO" id="GO:0016020">
    <property type="term" value="C:membrane"/>
    <property type="evidence" value="ECO:0007669"/>
    <property type="project" value="UniProtKB-SubCell"/>
</dbReference>
<evidence type="ECO:0000313" key="12">
    <source>
        <dbReference type="Proteomes" id="UP000000763"/>
    </source>
</evidence>